<dbReference type="PROSITE" id="PS51257">
    <property type="entry name" value="PROKAR_LIPOPROTEIN"/>
    <property type="match status" value="1"/>
</dbReference>
<organism evidence="2 3">
    <name type="scientific">Pseudomonas petrae</name>
    <dbReference type="NCBI Taxonomy" id="2912190"/>
    <lineage>
        <taxon>Bacteria</taxon>
        <taxon>Pseudomonadati</taxon>
        <taxon>Pseudomonadota</taxon>
        <taxon>Gammaproteobacteria</taxon>
        <taxon>Pseudomonadales</taxon>
        <taxon>Pseudomonadaceae</taxon>
        <taxon>Pseudomonas</taxon>
    </lineage>
</organism>
<comment type="caution">
    <text evidence="2">The sequence shown here is derived from an EMBL/GenBank/DDBJ whole genome shotgun (WGS) entry which is preliminary data.</text>
</comment>
<keyword evidence="3" id="KW-1185">Reference proteome</keyword>
<accession>A0ABS9I639</accession>
<dbReference type="EMBL" id="JAKJXH010000008">
    <property type="protein sequence ID" value="MCF7542644.1"/>
    <property type="molecule type" value="Genomic_DNA"/>
</dbReference>
<dbReference type="Proteomes" id="UP001162905">
    <property type="component" value="Unassembled WGS sequence"/>
</dbReference>
<evidence type="ECO:0000313" key="3">
    <source>
        <dbReference type="Proteomes" id="UP001162905"/>
    </source>
</evidence>
<sequence>MLRLRALFFSFFVVAITSCTTVDRGTTSVAIQQASVIREDIGQQVARHLTARYADVRTNCGTDSQPAFLCSGVTIRGTSSNPSYHVWNNSPASIAKGGVSFSYLRADSTYSRLAYGYTNGFIFNAYFYADNQLHPEVLCFFPIDAGTANRPNKGCGAYPGFAGSGPCHLEGVATAAQFWTHYNAHASSRHSYQCGFDVTDGRNALAGPAFAAGLGAMHLMGVESFNEQNEFIIAAWVDGLGKTLPLEAFFYLSGTNGLADAQRNQRDLKATDGRLIPIISVRLSRTTTDPATFSYLPADQTELMPPPT</sequence>
<feature type="chain" id="PRO_5046112667" description="Halovibrin HvnA" evidence="1">
    <location>
        <begin position="16"/>
        <end position="308"/>
    </location>
</feature>
<evidence type="ECO:0000313" key="2">
    <source>
        <dbReference type="EMBL" id="MCF7542644.1"/>
    </source>
</evidence>
<dbReference type="RefSeq" id="WP_237251964.1">
    <property type="nucleotide sequence ID" value="NZ_JAKJXE010000007.1"/>
</dbReference>
<protein>
    <recommendedName>
        <fullName evidence="4">Halovibrin HvnA</fullName>
    </recommendedName>
</protein>
<gene>
    <name evidence="2" type="ORF">L4G47_10455</name>
</gene>
<reference evidence="2" key="1">
    <citation type="submission" date="2022-01" db="EMBL/GenBank/DDBJ databases">
        <title>Pseudomonas sp. nov. isolated from Antarctic regolith.</title>
        <authorList>
            <person name="Novakova D."/>
            <person name="Sedlar K."/>
        </authorList>
    </citation>
    <scope>NUCLEOTIDE SEQUENCE</scope>
    <source>
        <strain evidence="2">P2647</strain>
    </source>
</reference>
<feature type="signal peptide" evidence="1">
    <location>
        <begin position="1"/>
        <end position="15"/>
    </location>
</feature>
<name>A0ABS9I639_9PSED</name>
<evidence type="ECO:0008006" key="4">
    <source>
        <dbReference type="Google" id="ProtNLM"/>
    </source>
</evidence>
<evidence type="ECO:0000256" key="1">
    <source>
        <dbReference type="SAM" id="SignalP"/>
    </source>
</evidence>
<proteinExistence type="predicted"/>
<keyword evidence="1" id="KW-0732">Signal</keyword>